<proteinExistence type="predicted"/>
<gene>
    <name evidence="2" type="primary">ga11984</name>
    <name evidence="2" type="ORF">PR202_ga11984</name>
</gene>
<name>A0AAV5CAE8_ELECO</name>
<feature type="region of interest" description="Disordered" evidence="1">
    <location>
        <begin position="115"/>
        <end position="149"/>
    </location>
</feature>
<dbReference type="Proteomes" id="UP001054889">
    <property type="component" value="Unassembled WGS sequence"/>
</dbReference>
<keyword evidence="3" id="KW-1185">Reference proteome</keyword>
<reference evidence="2" key="2">
    <citation type="submission" date="2021-12" db="EMBL/GenBank/DDBJ databases">
        <title>Resequencing data analysis of finger millet.</title>
        <authorList>
            <person name="Hatakeyama M."/>
            <person name="Aluri S."/>
            <person name="Balachadran M.T."/>
            <person name="Sivarajan S.R."/>
            <person name="Poveda L."/>
            <person name="Shimizu-Inatsugi R."/>
            <person name="Schlapbach R."/>
            <person name="Sreeman S.M."/>
            <person name="Shimizu K.K."/>
        </authorList>
    </citation>
    <scope>NUCLEOTIDE SEQUENCE</scope>
</reference>
<sequence length="149" mass="15157">MTTHCTVANGTTTPIAGTTTCTIDICTTYKPTPEASASTAAITVASANTTGMTTHSRRGRARITAKGSRSGSGRIIATPTFVAMTPGDIVMARPRPAPWLRPALLPLLPRVGGMLRPNPATSTSGSSPCRLPTKPPPTGSSVATGVDGD</sequence>
<evidence type="ECO:0000313" key="2">
    <source>
        <dbReference type="EMBL" id="GJM95272.1"/>
    </source>
</evidence>
<organism evidence="2 3">
    <name type="scientific">Eleusine coracana subsp. coracana</name>
    <dbReference type="NCBI Taxonomy" id="191504"/>
    <lineage>
        <taxon>Eukaryota</taxon>
        <taxon>Viridiplantae</taxon>
        <taxon>Streptophyta</taxon>
        <taxon>Embryophyta</taxon>
        <taxon>Tracheophyta</taxon>
        <taxon>Spermatophyta</taxon>
        <taxon>Magnoliopsida</taxon>
        <taxon>Liliopsida</taxon>
        <taxon>Poales</taxon>
        <taxon>Poaceae</taxon>
        <taxon>PACMAD clade</taxon>
        <taxon>Chloridoideae</taxon>
        <taxon>Cynodonteae</taxon>
        <taxon>Eleusininae</taxon>
        <taxon>Eleusine</taxon>
    </lineage>
</organism>
<accession>A0AAV5CAE8</accession>
<protein>
    <submittedName>
        <fullName evidence="2">Uncharacterized protein</fullName>
    </submittedName>
</protein>
<dbReference type="AlphaFoldDB" id="A0AAV5CAE8"/>
<reference evidence="2" key="1">
    <citation type="journal article" date="2018" name="DNA Res.">
        <title>Multiple hybrid de novo genome assembly of finger millet, an orphan allotetraploid crop.</title>
        <authorList>
            <person name="Hatakeyama M."/>
            <person name="Aluri S."/>
            <person name="Balachadran M.T."/>
            <person name="Sivarajan S.R."/>
            <person name="Patrignani A."/>
            <person name="Gruter S."/>
            <person name="Poveda L."/>
            <person name="Shimizu-Inatsugi R."/>
            <person name="Baeten J."/>
            <person name="Francoijs K.J."/>
            <person name="Nataraja K.N."/>
            <person name="Reddy Y.A.N."/>
            <person name="Phadnis S."/>
            <person name="Ravikumar R.L."/>
            <person name="Schlapbach R."/>
            <person name="Sreeman S.M."/>
            <person name="Shimizu K.K."/>
        </authorList>
    </citation>
    <scope>NUCLEOTIDE SEQUENCE</scope>
</reference>
<evidence type="ECO:0000256" key="1">
    <source>
        <dbReference type="SAM" id="MobiDB-lite"/>
    </source>
</evidence>
<comment type="caution">
    <text evidence="2">The sequence shown here is derived from an EMBL/GenBank/DDBJ whole genome shotgun (WGS) entry which is preliminary data.</text>
</comment>
<evidence type="ECO:0000313" key="3">
    <source>
        <dbReference type="Proteomes" id="UP001054889"/>
    </source>
</evidence>
<dbReference type="EMBL" id="BQKI01000005">
    <property type="protein sequence ID" value="GJM95272.1"/>
    <property type="molecule type" value="Genomic_DNA"/>
</dbReference>